<gene>
    <name evidence="2" type="ORF">RFI_07248</name>
</gene>
<dbReference type="EMBL" id="ASPP01005795">
    <property type="protein sequence ID" value="ETO29872.1"/>
    <property type="molecule type" value="Genomic_DNA"/>
</dbReference>
<keyword evidence="3" id="KW-1185">Reference proteome</keyword>
<organism evidence="2 3">
    <name type="scientific">Reticulomyxa filosa</name>
    <dbReference type="NCBI Taxonomy" id="46433"/>
    <lineage>
        <taxon>Eukaryota</taxon>
        <taxon>Sar</taxon>
        <taxon>Rhizaria</taxon>
        <taxon>Retaria</taxon>
        <taxon>Foraminifera</taxon>
        <taxon>Monothalamids</taxon>
        <taxon>Reticulomyxidae</taxon>
        <taxon>Reticulomyxa</taxon>
    </lineage>
</organism>
<keyword evidence="1" id="KW-0472">Membrane</keyword>
<comment type="caution">
    <text evidence="2">The sequence shown here is derived from an EMBL/GenBank/DDBJ whole genome shotgun (WGS) entry which is preliminary data.</text>
</comment>
<keyword evidence="1" id="KW-0812">Transmembrane</keyword>
<keyword evidence="1" id="KW-1133">Transmembrane helix</keyword>
<feature type="non-terminal residue" evidence="2">
    <location>
        <position position="184"/>
    </location>
</feature>
<reference evidence="2 3" key="1">
    <citation type="journal article" date="2013" name="Curr. Biol.">
        <title>The Genome of the Foraminiferan Reticulomyxa filosa.</title>
        <authorList>
            <person name="Glockner G."/>
            <person name="Hulsmann N."/>
            <person name="Schleicher M."/>
            <person name="Noegel A.A."/>
            <person name="Eichinger L."/>
            <person name="Gallinger C."/>
            <person name="Pawlowski J."/>
            <person name="Sierra R."/>
            <person name="Euteneuer U."/>
            <person name="Pillet L."/>
            <person name="Moustafa A."/>
            <person name="Platzer M."/>
            <person name="Groth M."/>
            <person name="Szafranski K."/>
            <person name="Schliwa M."/>
        </authorList>
    </citation>
    <scope>NUCLEOTIDE SEQUENCE [LARGE SCALE GENOMIC DNA]</scope>
</reference>
<name>X6NX86_RETFI</name>
<accession>X6NX86</accession>
<evidence type="ECO:0000313" key="3">
    <source>
        <dbReference type="Proteomes" id="UP000023152"/>
    </source>
</evidence>
<sequence>MDLSDYANTLATAVKNAVIITLENKMQTSQNVEFYIARVRMCAVFSLSLTCKQDEDPSNFDPVYNEQDQIAHKAFYKGICLSYTYKYIYIGNDKTSSVETSNELIKYLWSSPNPQMLFDNIESNMMKSKYGNSGRFVIGGMELQSLSYEAEGYSLVMRQNQLASTMSDVFYFVLAAMIIVVLVT</sequence>
<evidence type="ECO:0000256" key="1">
    <source>
        <dbReference type="SAM" id="Phobius"/>
    </source>
</evidence>
<dbReference type="Proteomes" id="UP000023152">
    <property type="component" value="Unassembled WGS sequence"/>
</dbReference>
<dbReference type="AlphaFoldDB" id="X6NX86"/>
<evidence type="ECO:0000313" key="2">
    <source>
        <dbReference type="EMBL" id="ETO29872.1"/>
    </source>
</evidence>
<proteinExistence type="predicted"/>
<feature type="transmembrane region" description="Helical" evidence="1">
    <location>
        <begin position="162"/>
        <end position="183"/>
    </location>
</feature>
<protein>
    <submittedName>
        <fullName evidence="2">Uncharacterized protein</fullName>
    </submittedName>
</protein>